<keyword evidence="6" id="KW-0325">Glycoprotein</keyword>
<evidence type="ECO:0000256" key="7">
    <source>
        <dbReference type="SAM" id="Phobius"/>
    </source>
</evidence>
<evidence type="ECO:0000256" key="1">
    <source>
        <dbReference type="ARBA" id="ARBA00004141"/>
    </source>
</evidence>
<feature type="transmembrane region" description="Helical" evidence="7">
    <location>
        <begin position="438"/>
        <end position="460"/>
    </location>
</feature>
<evidence type="ECO:0000313" key="8">
    <source>
        <dbReference type="Proteomes" id="UP000095280"/>
    </source>
</evidence>
<sequence length="466" mass="51640">LKAVFGFQLVVTLVSASVLSTISRHYSLGRRVLLSLRRFKPPSDRTIAEAANIKKSPKTDRDGIFLVAKSIRIPLVSTRQTELDLRDLHFYSDWQWLLDFSLIACIVYGITEFYYGALNGGKSDRTNLSLVWCCLGVGFALKGLLSIVRLYSANASEFVLLVTFAFFYTVMSMGVLVLPPTVLQLGLDSPPLSDNQVLRACLVLIGGFYGALVTFSAIRHSRVYWDLVSPDTACLETDSAAGLMDTMSRRLTLLLHHLSFYAPLGCLLTWFVPVRRGITAVDLCTVQVYAVLLLCLLRLVCMPGHLQAFLHSASTRLARLNREAGRISNRDLQEQVSNVNRFLGVISLQYLCPLAVTLFLALMYKTLSGCSWDSGRLSGHLPLYNLARANSTSQSNTSTWNALPDWLKAYTDDPLVADLTSRVDELRSLASPQTAGGLLSYGLFWSLFSTFVTSMFGLGFHTQSQL</sequence>
<feature type="transmembrane region" description="Helical" evidence="7">
    <location>
        <begin position="6"/>
        <end position="28"/>
    </location>
</feature>
<feature type="transmembrane region" description="Helical" evidence="7">
    <location>
        <begin position="158"/>
        <end position="177"/>
    </location>
</feature>
<dbReference type="InterPro" id="IPR019395">
    <property type="entry name" value="Transmembrane_161A/B"/>
</dbReference>
<feature type="transmembrane region" description="Helical" evidence="7">
    <location>
        <begin position="197"/>
        <end position="218"/>
    </location>
</feature>
<evidence type="ECO:0000256" key="4">
    <source>
        <dbReference type="ARBA" id="ARBA00022989"/>
    </source>
</evidence>
<reference evidence="9" key="1">
    <citation type="submission" date="2016-11" db="UniProtKB">
        <authorList>
            <consortium name="WormBaseParasite"/>
        </authorList>
    </citation>
    <scope>IDENTIFICATION</scope>
</reference>
<comment type="subcellular location">
    <subcellularLocation>
        <location evidence="1">Membrane</location>
        <topology evidence="1">Multi-pass membrane protein</topology>
    </subcellularLocation>
</comment>
<feature type="transmembrane region" description="Helical" evidence="7">
    <location>
        <begin position="96"/>
        <end position="117"/>
    </location>
</feature>
<evidence type="ECO:0000256" key="6">
    <source>
        <dbReference type="ARBA" id="ARBA00023180"/>
    </source>
</evidence>
<evidence type="ECO:0000256" key="3">
    <source>
        <dbReference type="ARBA" id="ARBA00022692"/>
    </source>
</evidence>
<proteinExistence type="inferred from homology"/>
<feature type="transmembrane region" description="Helical" evidence="7">
    <location>
        <begin position="342"/>
        <end position="364"/>
    </location>
</feature>
<dbReference type="Proteomes" id="UP000095280">
    <property type="component" value="Unplaced"/>
</dbReference>
<feature type="transmembrane region" description="Helical" evidence="7">
    <location>
        <begin position="129"/>
        <end position="151"/>
    </location>
</feature>
<keyword evidence="8" id="KW-1185">Reference proteome</keyword>
<dbReference type="PANTHER" id="PTHR13624">
    <property type="entry name" value="RE42071P"/>
    <property type="match status" value="1"/>
</dbReference>
<dbReference type="Pfam" id="PF10268">
    <property type="entry name" value="Tmemb_161AB"/>
    <property type="match status" value="2"/>
</dbReference>
<comment type="similarity">
    <text evidence="2">Belongs to the TMEM161 family.</text>
</comment>
<dbReference type="WBParaSite" id="maker-uti_cns_0003394-snap-gene-0.6-mRNA-1">
    <property type="protein sequence ID" value="maker-uti_cns_0003394-snap-gene-0.6-mRNA-1"/>
    <property type="gene ID" value="maker-uti_cns_0003394-snap-gene-0.6"/>
</dbReference>
<keyword evidence="3 7" id="KW-0812">Transmembrane</keyword>
<feature type="transmembrane region" description="Helical" evidence="7">
    <location>
        <begin position="253"/>
        <end position="272"/>
    </location>
</feature>
<dbReference type="GO" id="GO:0016020">
    <property type="term" value="C:membrane"/>
    <property type="evidence" value="ECO:0007669"/>
    <property type="project" value="UniProtKB-SubCell"/>
</dbReference>
<evidence type="ECO:0000256" key="5">
    <source>
        <dbReference type="ARBA" id="ARBA00023136"/>
    </source>
</evidence>
<feature type="transmembrane region" description="Helical" evidence="7">
    <location>
        <begin position="278"/>
        <end position="301"/>
    </location>
</feature>
<keyword evidence="4 7" id="KW-1133">Transmembrane helix</keyword>
<dbReference type="PANTHER" id="PTHR13624:SF6">
    <property type="entry name" value="EMEI"/>
    <property type="match status" value="1"/>
</dbReference>
<protein>
    <submittedName>
        <fullName evidence="9">Conserved plasma membrane protein</fullName>
    </submittedName>
</protein>
<dbReference type="AlphaFoldDB" id="A0A1I8GX96"/>
<name>A0A1I8GX96_9PLAT</name>
<evidence type="ECO:0000256" key="2">
    <source>
        <dbReference type="ARBA" id="ARBA00009706"/>
    </source>
</evidence>
<evidence type="ECO:0000313" key="9">
    <source>
        <dbReference type="WBParaSite" id="maker-uti_cns_0003394-snap-gene-0.6-mRNA-1"/>
    </source>
</evidence>
<accession>A0A1I8GX96</accession>
<keyword evidence="5 7" id="KW-0472">Membrane</keyword>
<organism evidence="8 9">
    <name type="scientific">Macrostomum lignano</name>
    <dbReference type="NCBI Taxonomy" id="282301"/>
    <lineage>
        <taxon>Eukaryota</taxon>
        <taxon>Metazoa</taxon>
        <taxon>Spiralia</taxon>
        <taxon>Lophotrochozoa</taxon>
        <taxon>Platyhelminthes</taxon>
        <taxon>Rhabditophora</taxon>
        <taxon>Macrostomorpha</taxon>
        <taxon>Macrostomida</taxon>
        <taxon>Macrostomidae</taxon>
        <taxon>Macrostomum</taxon>
    </lineage>
</organism>